<feature type="compositionally biased region" description="Acidic residues" evidence="1">
    <location>
        <begin position="211"/>
        <end position="220"/>
    </location>
</feature>
<evidence type="ECO:0000313" key="3">
    <source>
        <dbReference type="Proteomes" id="UP001497480"/>
    </source>
</evidence>
<dbReference type="AlphaFoldDB" id="A0AAV1W5N0"/>
<reference evidence="2 3" key="1">
    <citation type="submission" date="2024-03" db="EMBL/GenBank/DDBJ databases">
        <authorList>
            <person name="Martinez-Hernandez J."/>
        </authorList>
    </citation>
    <scope>NUCLEOTIDE SEQUENCE [LARGE SCALE GENOMIC DNA]</scope>
</reference>
<organism evidence="2 3">
    <name type="scientific">Lupinus luteus</name>
    <name type="common">European yellow lupine</name>
    <dbReference type="NCBI Taxonomy" id="3873"/>
    <lineage>
        <taxon>Eukaryota</taxon>
        <taxon>Viridiplantae</taxon>
        <taxon>Streptophyta</taxon>
        <taxon>Embryophyta</taxon>
        <taxon>Tracheophyta</taxon>
        <taxon>Spermatophyta</taxon>
        <taxon>Magnoliopsida</taxon>
        <taxon>eudicotyledons</taxon>
        <taxon>Gunneridae</taxon>
        <taxon>Pentapetalae</taxon>
        <taxon>rosids</taxon>
        <taxon>fabids</taxon>
        <taxon>Fabales</taxon>
        <taxon>Fabaceae</taxon>
        <taxon>Papilionoideae</taxon>
        <taxon>50 kb inversion clade</taxon>
        <taxon>genistoids sensu lato</taxon>
        <taxon>core genistoids</taxon>
        <taxon>Genisteae</taxon>
        <taxon>Lupinus</taxon>
    </lineage>
</organism>
<feature type="region of interest" description="Disordered" evidence="1">
    <location>
        <begin position="115"/>
        <end position="136"/>
    </location>
</feature>
<sequence>MREMPIKRLYDLGPGRTVPEKTDRLLLYSLRGNVISGAYKEAWYVACTLARVSEVIISRCPKGGRGSLMGIDSHTQAPCGLSLHMECNGSSMMLPHPDAFLDVSITMPPRRPPSPVWGHRVPMPHGSDEAEPSTRRRTWQDYIDTPSSRWAVRSVVPESTTRRWTPLSPPDLADVFGTGEDEEMEQEEEEAEDVIELINIESSVEVVEISSDSESEEDPSEGSSLPASAGSTS</sequence>
<gene>
    <name evidence="2" type="ORF">LLUT_LOCUS5532</name>
</gene>
<keyword evidence="3" id="KW-1185">Reference proteome</keyword>
<feature type="region of interest" description="Disordered" evidence="1">
    <location>
        <begin position="206"/>
        <end position="233"/>
    </location>
</feature>
<dbReference type="EMBL" id="CAXHTB010000004">
    <property type="protein sequence ID" value="CAL0304472.1"/>
    <property type="molecule type" value="Genomic_DNA"/>
</dbReference>
<name>A0AAV1W5N0_LUPLU</name>
<proteinExistence type="predicted"/>
<comment type="caution">
    <text evidence="2">The sequence shown here is derived from an EMBL/GenBank/DDBJ whole genome shotgun (WGS) entry which is preliminary data.</text>
</comment>
<dbReference type="Proteomes" id="UP001497480">
    <property type="component" value="Unassembled WGS sequence"/>
</dbReference>
<accession>A0AAV1W5N0</accession>
<evidence type="ECO:0000313" key="2">
    <source>
        <dbReference type="EMBL" id="CAL0304472.1"/>
    </source>
</evidence>
<protein>
    <submittedName>
        <fullName evidence="2">Uncharacterized protein</fullName>
    </submittedName>
</protein>
<evidence type="ECO:0000256" key="1">
    <source>
        <dbReference type="SAM" id="MobiDB-lite"/>
    </source>
</evidence>